<proteinExistence type="predicted"/>
<gene>
    <name evidence="2" type="ordered locus">DP1252</name>
</gene>
<name>Q6ANU3_DESPS</name>
<dbReference type="InterPro" id="IPR007899">
    <property type="entry name" value="CHAD_dom"/>
</dbReference>
<keyword evidence="3" id="KW-1185">Reference proteome</keyword>
<sequence length="546" mass="62440">MLFHKKSIKLTSSLEKKNSTDVLKRSNREAEEILQYILLIRRPPTKAMKPYILLARSELPIKKIQKALKPTYSWQSRIDEKQEAKILDTFDEELRKTGRILLQTEQAIILIDLKTGASREQRGKIELQCWPELPAGPVKEALETVSPLRAFLPRTEISLQLQAHTMLDDEGKTVARLGSTLLRRKKRRVQIAISQPLRGYDEAHQILVEALSSPVEEKEEDIYSLLQIASLAYEAKPTIPLQAETPIQETSNRIINTFIAVARRNEIGIRADYDSEFLHDYRVSLRKVRSVISLFKGVYSLADTAYLKTEFSEIMQATGRLRDLDVYLLDKDLYFKLVPKSTHEGLKILFAAFTRERKLLHSSLCKELQNKAYTRRMKSLQDGFANNSWIWGEKAQIPSALFAKKVIFSRYKKVCRIAASIDDSTADAIVHELRIHCKKLRYLLEFFTPVFSQGSVKSIIKSLKMLQDNLGRFNDYSVQQISLGTFLETADIKGRDGKKLAEGIGALRAMLNLCQQKERALVTKNFKNFNSPRTADLVSELFSTKG</sequence>
<accession>Q6ANU3</accession>
<evidence type="ECO:0000259" key="1">
    <source>
        <dbReference type="PROSITE" id="PS51708"/>
    </source>
</evidence>
<dbReference type="PANTHER" id="PTHR39339:SF1">
    <property type="entry name" value="CHAD DOMAIN-CONTAINING PROTEIN"/>
    <property type="match status" value="1"/>
</dbReference>
<dbReference type="EMBL" id="CR522870">
    <property type="protein sequence ID" value="CAG35981.1"/>
    <property type="molecule type" value="Genomic_DNA"/>
</dbReference>
<organism evidence="2 3">
    <name type="scientific">Desulfotalea psychrophila (strain LSv54 / DSM 12343)</name>
    <dbReference type="NCBI Taxonomy" id="177439"/>
    <lineage>
        <taxon>Bacteria</taxon>
        <taxon>Pseudomonadati</taxon>
        <taxon>Thermodesulfobacteriota</taxon>
        <taxon>Desulfobulbia</taxon>
        <taxon>Desulfobulbales</taxon>
        <taxon>Desulfocapsaceae</taxon>
        <taxon>Desulfotalea</taxon>
    </lineage>
</organism>
<dbReference type="HOGENOM" id="CLU_025044_0_0_7"/>
<dbReference type="PROSITE" id="PS51708">
    <property type="entry name" value="CHAD"/>
    <property type="match status" value="1"/>
</dbReference>
<dbReference type="AlphaFoldDB" id="Q6ANU3"/>
<dbReference type="Pfam" id="PF05235">
    <property type="entry name" value="CHAD"/>
    <property type="match status" value="1"/>
</dbReference>
<dbReference type="Proteomes" id="UP000000602">
    <property type="component" value="Chromosome"/>
</dbReference>
<reference evidence="3" key="1">
    <citation type="journal article" date="2004" name="Environ. Microbiol.">
        <title>The genome of Desulfotalea psychrophila, a sulfate-reducing bacterium from permanently cold Arctic sediments.</title>
        <authorList>
            <person name="Rabus R."/>
            <person name="Ruepp A."/>
            <person name="Frickey T."/>
            <person name="Rattei T."/>
            <person name="Fartmann B."/>
            <person name="Stark M."/>
            <person name="Bauer M."/>
            <person name="Zibat A."/>
            <person name="Lombardot T."/>
            <person name="Becker I."/>
            <person name="Amann J."/>
            <person name="Gellner K."/>
            <person name="Teeling H."/>
            <person name="Leuschner W.D."/>
            <person name="Gloeckner F.-O."/>
            <person name="Lupas A.N."/>
            <person name="Amann R."/>
            <person name="Klenk H.-P."/>
        </authorList>
    </citation>
    <scope>NUCLEOTIDE SEQUENCE [LARGE SCALE GENOMIC DNA]</scope>
    <source>
        <strain evidence="3">DSM 12343 / LSv54</strain>
    </source>
</reference>
<protein>
    <recommendedName>
        <fullName evidence="1">CHAD domain-containing protein</fullName>
    </recommendedName>
</protein>
<evidence type="ECO:0000313" key="2">
    <source>
        <dbReference type="EMBL" id="CAG35981.1"/>
    </source>
</evidence>
<dbReference type="Gene3D" id="1.40.20.10">
    <property type="entry name" value="CHAD domain"/>
    <property type="match status" value="1"/>
</dbReference>
<dbReference type="PANTHER" id="PTHR39339">
    <property type="entry name" value="SLR1444 PROTEIN"/>
    <property type="match status" value="1"/>
</dbReference>
<dbReference type="KEGG" id="dps:DP1252"/>
<dbReference type="SMART" id="SM00880">
    <property type="entry name" value="CHAD"/>
    <property type="match status" value="1"/>
</dbReference>
<evidence type="ECO:0000313" key="3">
    <source>
        <dbReference type="Proteomes" id="UP000000602"/>
    </source>
</evidence>
<dbReference type="STRING" id="177439.DP1252"/>
<dbReference type="InterPro" id="IPR038186">
    <property type="entry name" value="CHAD_dom_sf"/>
</dbReference>
<dbReference type="eggNOG" id="COG5607">
    <property type="taxonomic scope" value="Bacteria"/>
</dbReference>
<feature type="domain" description="CHAD" evidence="1">
    <location>
        <begin position="244"/>
        <end position="533"/>
    </location>
</feature>